<evidence type="ECO:0008006" key="5">
    <source>
        <dbReference type="Google" id="ProtNLM"/>
    </source>
</evidence>
<keyword evidence="2" id="KW-0732">Signal</keyword>
<name>A0A4Z0L5L7_9FLAO</name>
<dbReference type="Proteomes" id="UP000297407">
    <property type="component" value="Unassembled WGS sequence"/>
</dbReference>
<dbReference type="AlphaFoldDB" id="A0A4Z0L5L7"/>
<accession>A0A4Z0L5L7</accession>
<feature type="chain" id="PRO_5021337450" description="DUF3575 domain-containing protein" evidence="2">
    <location>
        <begin position="19"/>
        <end position="273"/>
    </location>
</feature>
<evidence type="ECO:0000313" key="4">
    <source>
        <dbReference type="Proteomes" id="UP000297407"/>
    </source>
</evidence>
<feature type="region of interest" description="Disordered" evidence="1">
    <location>
        <begin position="26"/>
        <end position="52"/>
    </location>
</feature>
<feature type="signal peptide" evidence="2">
    <location>
        <begin position="1"/>
        <end position="18"/>
    </location>
</feature>
<evidence type="ECO:0000256" key="2">
    <source>
        <dbReference type="SAM" id="SignalP"/>
    </source>
</evidence>
<comment type="caution">
    <text evidence="3">The sequence shown here is derived from an EMBL/GenBank/DDBJ whole genome shotgun (WGS) entry which is preliminary data.</text>
</comment>
<evidence type="ECO:0000313" key="3">
    <source>
        <dbReference type="EMBL" id="TGD57536.1"/>
    </source>
</evidence>
<protein>
    <recommendedName>
        <fullName evidence="5">DUF3575 domain-containing protein</fullName>
    </recommendedName>
</protein>
<evidence type="ECO:0000256" key="1">
    <source>
        <dbReference type="SAM" id="MobiDB-lite"/>
    </source>
</evidence>
<keyword evidence="4" id="KW-1185">Reference proteome</keyword>
<dbReference type="EMBL" id="SRLH01000005">
    <property type="protein sequence ID" value="TGD57536.1"/>
    <property type="molecule type" value="Genomic_DNA"/>
</dbReference>
<sequence>MKKNFCLLLLFAFGTSFYGQNKTEKSKNELSSSSSKPAATNSRSSNSGSDSDVDTEVLVDVFVNIGLGVFKYGLIGDYNQEDHLYNSLSRYPFYKEQSGNYNNSDSIAEKKVFRLDFEDKFLYSNNDLFGNHMNLKIRPFQYFYLQADFRQIAEINRIDDTNNGLSLFHFNFCYDRVRMGKFDLGWSLGASYVGNEVKKGGFSYGLSASYFMTKNFSFSGSAKWSAINQQPVNAFEIEGKLHKKKCFFTAGFEHLKIATPTYNFISLGGGIYL</sequence>
<organism evidence="3 4">
    <name type="scientific">Flavobacterium humi</name>
    <dbReference type="NCBI Taxonomy" id="2562683"/>
    <lineage>
        <taxon>Bacteria</taxon>
        <taxon>Pseudomonadati</taxon>
        <taxon>Bacteroidota</taxon>
        <taxon>Flavobacteriia</taxon>
        <taxon>Flavobacteriales</taxon>
        <taxon>Flavobacteriaceae</taxon>
        <taxon>Flavobacterium</taxon>
    </lineage>
</organism>
<proteinExistence type="predicted"/>
<dbReference type="OrthoDB" id="1323375at2"/>
<reference evidence="3 4" key="1">
    <citation type="submission" date="2019-04" db="EMBL/GenBank/DDBJ databases">
        <title>Flavobacterium sp. strain DS2-A Genome sequencing and assembly.</title>
        <authorList>
            <person name="Kim I."/>
        </authorList>
    </citation>
    <scope>NUCLEOTIDE SEQUENCE [LARGE SCALE GENOMIC DNA]</scope>
    <source>
        <strain evidence="3 4">DS2-A</strain>
    </source>
</reference>
<gene>
    <name evidence="3" type="ORF">E4635_10105</name>
</gene>
<dbReference type="RefSeq" id="WP_135526534.1">
    <property type="nucleotide sequence ID" value="NZ_SRLH01000005.1"/>
</dbReference>
<feature type="compositionally biased region" description="Low complexity" evidence="1">
    <location>
        <begin position="29"/>
        <end position="50"/>
    </location>
</feature>